<reference evidence="2 3" key="2">
    <citation type="journal article" date="2016" name="Int. J. Syst. Evol. Microbiol.">
        <title>Bacillus gobiensis sp. nov., isolated from a soil sample.</title>
        <authorList>
            <person name="Liu B."/>
            <person name="Liu G.H."/>
            <person name="Cetin S."/>
            <person name="Schumann P."/>
            <person name="Pan Z.Z."/>
            <person name="Chen Q.Q."/>
        </authorList>
    </citation>
    <scope>NUCLEOTIDE SEQUENCE [LARGE SCALE GENOMIC DNA]</scope>
    <source>
        <strain evidence="2 3">FJAT-4402</strain>
    </source>
</reference>
<dbReference type="Pfam" id="PF10864">
    <property type="entry name" value="DUF2663"/>
    <property type="match status" value="1"/>
</dbReference>
<dbReference type="PATRIC" id="fig|1441095.3.peg.1632"/>
<protein>
    <recommendedName>
        <fullName evidence="4">DUF2663 domain-containing protein</fullName>
    </recommendedName>
</protein>
<feature type="transmembrane region" description="Helical" evidence="1">
    <location>
        <begin position="76"/>
        <end position="93"/>
    </location>
</feature>
<dbReference type="EMBL" id="CP012600">
    <property type="protein sequence ID" value="ALC81442.1"/>
    <property type="molecule type" value="Genomic_DNA"/>
</dbReference>
<dbReference type="Proteomes" id="UP000067625">
    <property type="component" value="Chromosome"/>
</dbReference>
<feature type="transmembrane region" description="Helical" evidence="1">
    <location>
        <begin position="37"/>
        <end position="56"/>
    </location>
</feature>
<keyword evidence="1" id="KW-1133">Transmembrane helix</keyword>
<dbReference type="InterPro" id="IPR020210">
    <property type="entry name" value="Uncharacterised_YpbF_TM"/>
</dbReference>
<proteinExistence type="predicted"/>
<gene>
    <name evidence="2" type="ORF">AM592_07400</name>
</gene>
<reference evidence="3" key="1">
    <citation type="submission" date="2015-08" db="EMBL/GenBank/DDBJ databases">
        <title>Genome sequencing project for genomic taxonomy and phylogenomics of Bacillus-like bacteria.</title>
        <authorList>
            <person name="Liu B."/>
            <person name="Wang J."/>
            <person name="Zhu Y."/>
            <person name="Liu G."/>
            <person name="Chen Q."/>
            <person name="Chen Z."/>
            <person name="Lan J."/>
            <person name="Che J."/>
            <person name="Ge C."/>
            <person name="Shi H."/>
            <person name="Pan Z."/>
            <person name="Liu X."/>
        </authorList>
    </citation>
    <scope>NUCLEOTIDE SEQUENCE [LARGE SCALE GENOMIC DNA]</scope>
    <source>
        <strain evidence="3">FJAT-4402</strain>
    </source>
</reference>
<evidence type="ECO:0000313" key="3">
    <source>
        <dbReference type="Proteomes" id="UP000067625"/>
    </source>
</evidence>
<organism evidence="2 3">
    <name type="scientific">Bacillus gobiensis</name>
    <dbReference type="NCBI Taxonomy" id="1441095"/>
    <lineage>
        <taxon>Bacteria</taxon>
        <taxon>Bacillati</taxon>
        <taxon>Bacillota</taxon>
        <taxon>Bacilli</taxon>
        <taxon>Bacillales</taxon>
        <taxon>Bacillaceae</taxon>
        <taxon>Bacillus</taxon>
    </lineage>
</organism>
<evidence type="ECO:0000256" key="1">
    <source>
        <dbReference type="SAM" id="Phobius"/>
    </source>
</evidence>
<name>A0A0M3R9H4_9BACI</name>
<evidence type="ECO:0000313" key="2">
    <source>
        <dbReference type="EMBL" id="ALC81442.1"/>
    </source>
</evidence>
<keyword evidence="1" id="KW-0812">Transmembrane</keyword>
<dbReference type="RefSeq" id="WP_053603199.1">
    <property type="nucleotide sequence ID" value="NZ_CP012600.1"/>
</dbReference>
<keyword evidence="3" id="KW-1185">Reference proteome</keyword>
<dbReference type="OrthoDB" id="2969742at2"/>
<dbReference type="AlphaFoldDB" id="A0A0M3R9H4"/>
<accession>A0A0M3R9H4</accession>
<dbReference type="STRING" id="1441095.AM592_07400"/>
<sequence>MPIILSDADKFVDEPTRKMLEALIKRKQKFEQFKKHVLRWRIVCFVCFFIFCITLYLKSGQSGSILYYLFSDSTSIFWILAIAFSYSASFFFHKKEDKAENEYHKLRCEIIQKSPDLWPLPQKWETRETVYRIMKESYDINLYFESK</sequence>
<keyword evidence="1" id="KW-0472">Membrane</keyword>
<evidence type="ECO:0008006" key="4">
    <source>
        <dbReference type="Google" id="ProtNLM"/>
    </source>
</evidence>